<comment type="caution">
    <text evidence="2">The sequence shown here is derived from an EMBL/GenBank/DDBJ whole genome shotgun (WGS) entry which is preliminary data.</text>
</comment>
<dbReference type="RefSeq" id="WP_104715268.1">
    <property type="nucleotide sequence ID" value="NZ_PTRA01000005.1"/>
</dbReference>
<dbReference type="Gene3D" id="3.40.50.1110">
    <property type="entry name" value="SGNH hydrolase"/>
    <property type="match status" value="1"/>
</dbReference>
<evidence type="ECO:0000313" key="2">
    <source>
        <dbReference type="EMBL" id="PQA54943.1"/>
    </source>
</evidence>
<dbReference type="Pfam" id="PF16227">
    <property type="entry name" value="DUF4886"/>
    <property type="match status" value="1"/>
</dbReference>
<dbReference type="GO" id="GO:0016788">
    <property type="term" value="F:hydrolase activity, acting on ester bonds"/>
    <property type="evidence" value="ECO:0007669"/>
    <property type="project" value="UniProtKB-ARBA"/>
</dbReference>
<proteinExistence type="predicted"/>
<dbReference type="InterPro" id="IPR032616">
    <property type="entry name" value="DUF4886"/>
</dbReference>
<protein>
    <submittedName>
        <fullName evidence="2">DUF4886 domain-containing protein</fullName>
    </submittedName>
</protein>
<reference evidence="3" key="1">
    <citation type="submission" date="2018-02" db="EMBL/GenBank/DDBJ databases">
        <title>Genome sequencing of Solimonas sp. HR-BB.</title>
        <authorList>
            <person name="Lee Y."/>
            <person name="Jeon C.O."/>
        </authorList>
    </citation>
    <scope>NUCLEOTIDE SEQUENCE [LARGE SCALE GENOMIC DNA]</scope>
    <source>
        <strain evidence="3">HR-U</strain>
    </source>
</reference>
<dbReference type="InterPro" id="IPR036514">
    <property type="entry name" value="SGNH_hydro_sf"/>
</dbReference>
<feature type="domain" description="DUF4886" evidence="1">
    <location>
        <begin position="44"/>
        <end position="171"/>
    </location>
</feature>
<keyword evidence="3" id="KW-1185">Reference proteome</keyword>
<sequence length="322" mass="36694">MRARKHPLDYSFPRASYLVLLFLLVHIASGQSSSKKADRHALRLFMIGNSFSQNASKYLPELSQEAGHTLIIGRAELGGCSLERHWDHAQAAERNPEDPKGKPYHGKSLKMLLAEGTWDVITLQQASILSGNLETYQPYARQLYEYVKKLQPQAKIVLHQTWAYRVDSKDFTQIGKEHSARTAQEMWEKSRAAYHATAKELGISLIPNGDAFWAISSDPQWGYQKDTEFNFDHPKPPALPKQNHSLHVGYFWKQNELGFDSHHANAAGCYLGSLVWYSFLFQESPLKLSFHPQEVDTDFAEQLKKTAWKTVSSPKKKQPVLK</sequence>
<evidence type="ECO:0000313" key="3">
    <source>
        <dbReference type="Proteomes" id="UP000239590"/>
    </source>
</evidence>
<dbReference type="OrthoDB" id="265974at2"/>
<gene>
    <name evidence="2" type="ORF">C5O19_20560</name>
</gene>
<evidence type="ECO:0000259" key="1">
    <source>
        <dbReference type="Pfam" id="PF16227"/>
    </source>
</evidence>
<accession>A0A2S7IGW0</accession>
<dbReference type="Proteomes" id="UP000239590">
    <property type="component" value="Unassembled WGS sequence"/>
</dbReference>
<dbReference type="SUPFAM" id="SSF52266">
    <property type="entry name" value="SGNH hydrolase"/>
    <property type="match status" value="1"/>
</dbReference>
<dbReference type="AlphaFoldDB" id="A0A2S7IGW0"/>
<name>A0A2S7IGW0_9BACT</name>
<dbReference type="EMBL" id="PTRA01000005">
    <property type="protein sequence ID" value="PQA54943.1"/>
    <property type="molecule type" value="Genomic_DNA"/>
</dbReference>
<organism evidence="2 3">
    <name type="scientific">Siphonobacter curvatus</name>
    <dbReference type="NCBI Taxonomy" id="2094562"/>
    <lineage>
        <taxon>Bacteria</taxon>
        <taxon>Pseudomonadati</taxon>
        <taxon>Bacteroidota</taxon>
        <taxon>Cytophagia</taxon>
        <taxon>Cytophagales</taxon>
        <taxon>Cytophagaceae</taxon>
        <taxon>Siphonobacter</taxon>
    </lineage>
</organism>